<accession>A0A0V1GZT3</accession>
<comment type="caution">
    <text evidence="1">The sequence shown here is derived from an EMBL/GenBank/DDBJ whole genome shotgun (WGS) entry which is preliminary data.</text>
</comment>
<protein>
    <submittedName>
        <fullName evidence="1">Uncharacterized protein</fullName>
    </submittedName>
</protein>
<dbReference type="AlphaFoldDB" id="A0A0V1GZT3"/>
<reference evidence="1 2" key="1">
    <citation type="submission" date="2015-01" db="EMBL/GenBank/DDBJ databases">
        <title>Evolution of Trichinella species and genotypes.</title>
        <authorList>
            <person name="Korhonen P.K."/>
            <person name="Edoardo P."/>
            <person name="Giuseppe L.R."/>
            <person name="Gasser R.B."/>
        </authorList>
    </citation>
    <scope>NUCLEOTIDE SEQUENCE [LARGE SCALE GENOMIC DNA]</scope>
    <source>
        <strain evidence="1">ISS1029</strain>
    </source>
</reference>
<evidence type="ECO:0000313" key="1">
    <source>
        <dbReference type="EMBL" id="KRZ03943.1"/>
    </source>
</evidence>
<organism evidence="1 2">
    <name type="scientific">Trichinella zimbabwensis</name>
    <dbReference type="NCBI Taxonomy" id="268475"/>
    <lineage>
        <taxon>Eukaryota</taxon>
        <taxon>Metazoa</taxon>
        <taxon>Ecdysozoa</taxon>
        <taxon>Nematoda</taxon>
        <taxon>Enoplea</taxon>
        <taxon>Dorylaimia</taxon>
        <taxon>Trichinellida</taxon>
        <taxon>Trichinellidae</taxon>
        <taxon>Trichinella</taxon>
    </lineage>
</organism>
<gene>
    <name evidence="1" type="ORF">T11_18358</name>
</gene>
<name>A0A0V1GZT3_9BILA</name>
<evidence type="ECO:0000313" key="2">
    <source>
        <dbReference type="Proteomes" id="UP000055024"/>
    </source>
</evidence>
<dbReference type="Proteomes" id="UP000055024">
    <property type="component" value="Unassembled WGS sequence"/>
</dbReference>
<keyword evidence="2" id="KW-1185">Reference proteome</keyword>
<proteinExistence type="predicted"/>
<sequence length="340" mass="38637">MRRQSPYRLYKHGAWQFSVPLRTNDRYGYHMICCKSASNTNGYGSSILRSRRTALDCLLQQLFNHETFSPFWEEKARVVNGEHAVHSVLAFCNGVWFYGSSILDSRRLDTDGCTRTPSVLLRISSLRRVLLGSSDVCNVIPFLFAGSSALLAHAAANIFFSFLLEFGGMIRSYECKRCSPTLLPQYCAVVIGTLTYLWCPFSLSPLYLPRNFTQDAHLYHTWSNVAAQYELQAFHSSHVCRCFFIRWSVCKHGVESVFTLRLRPQGPLSLLKRFHQSSSSVAERLSLRLTMSNQEVVRNIPVKGRSPRWTKAVCAGHFSISAKLYQLTEAASLNCRFQSS</sequence>
<dbReference type="EMBL" id="JYDP01000177">
    <property type="protein sequence ID" value="KRZ03943.1"/>
    <property type="molecule type" value="Genomic_DNA"/>
</dbReference>